<evidence type="ECO:0000256" key="1">
    <source>
        <dbReference type="SAM" id="MobiDB-lite"/>
    </source>
</evidence>
<organism evidence="3 4">
    <name type="scientific">Hypothenemus hampei</name>
    <name type="common">Coffee berry borer</name>
    <dbReference type="NCBI Taxonomy" id="57062"/>
    <lineage>
        <taxon>Eukaryota</taxon>
        <taxon>Metazoa</taxon>
        <taxon>Ecdysozoa</taxon>
        <taxon>Arthropoda</taxon>
        <taxon>Hexapoda</taxon>
        <taxon>Insecta</taxon>
        <taxon>Pterygota</taxon>
        <taxon>Neoptera</taxon>
        <taxon>Endopterygota</taxon>
        <taxon>Coleoptera</taxon>
        <taxon>Polyphaga</taxon>
        <taxon>Cucujiformia</taxon>
        <taxon>Curculionidae</taxon>
        <taxon>Scolytinae</taxon>
        <taxon>Hypothenemus</taxon>
    </lineage>
</organism>
<accession>A0ABD1E499</accession>
<evidence type="ECO:0000313" key="4">
    <source>
        <dbReference type="Proteomes" id="UP001566132"/>
    </source>
</evidence>
<dbReference type="EMBL" id="JBDJPC010000014">
    <property type="protein sequence ID" value="KAL1488539.1"/>
    <property type="molecule type" value="Genomic_DNA"/>
</dbReference>
<evidence type="ECO:0000259" key="2">
    <source>
        <dbReference type="Pfam" id="PF13837"/>
    </source>
</evidence>
<sequence length="250" mass="29705">MAFIYLFFFSPNKVLVHSYKFLIFNTVNLNNPILSSLDQNCSDDQERGQDNTTTKNYTLWNVNATKQLIDLYEKQKINLKSFKIKNVKAMWEIIAQELSTLTNGNYSKTACENKWKVLERNYRKYVEVVGLLNTPKKWKKFMEKKSINPELVLGTTVHIPSDFEDTHNEDPDENMTSSSQQNEQAKEKKGVEKRRSNLHRRKTVLEKIREDRKEYQEKRLKQEQEKIELIKKRNEILQIKYCKSTTDHEC</sequence>
<dbReference type="Proteomes" id="UP001566132">
    <property type="component" value="Unassembled WGS sequence"/>
</dbReference>
<evidence type="ECO:0000313" key="3">
    <source>
        <dbReference type="EMBL" id="KAL1488539.1"/>
    </source>
</evidence>
<feature type="compositionally biased region" description="Basic and acidic residues" evidence="1">
    <location>
        <begin position="203"/>
        <end position="220"/>
    </location>
</feature>
<dbReference type="AlphaFoldDB" id="A0ABD1E499"/>
<dbReference type="InterPro" id="IPR044822">
    <property type="entry name" value="Myb_DNA-bind_4"/>
</dbReference>
<protein>
    <recommendedName>
        <fullName evidence="2">Myb/SANT-like DNA-binding domain-containing protein</fullName>
    </recommendedName>
</protein>
<dbReference type="Gene3D" id="1.10.10.60">
    <property type="entry name" value="Homeodomain-like"/>
    <property type="match status" value="1"/>
</dbReference>
<feature type="region of interest" description="Disordered" evidence="1">
    <location>
        <begin position="161"/>
        <end position="220"/>
    </location>
</feature>
<dbReference type="Pfam" id="PF13837">
    <property type="entry name" value="Myb_DNA-bind_4"/>
    <property type="match status" value="1"/>
</dbReference>
<keyword evidence="4" id="KW-1185">Reference proteome</keyword>
<feature type="compositionally biased region" description="Basic and acidic residues" evidence="1">
    <location>
        <begin position="184"/>
        <end position="195"/>
    </location>
</feature>
<proteinExistence type="predicted"/>
<name>A0ABD1E499_HYPHA</name>
<feature type="compositionally biased region" description="Polar residues" evidence="1">
    <location>
        <begin position="174"/>
        <end position="183"/>
    </location>
</feature>
<feature type="domain" description="Myb/SANT-like DNA-binding" evidence="2">
    <location>
        <begin position="60"/>
        <end position="142"/>
    </location>
</feature>
<gene>
    <name evidence="3" type="ORF">ABEB36_015003</name>
</gene>
<reference evidence="3 4" key="1">
    <citation type="submission" date="2024-05" db="EMBL/GenBank/DDBJ databases">
        <title>Genetic variation in Jamaican populations of the coffee berry borer (Hypothenemus hampei).</title>
        <authorList>
            <person name="Errbii M."/>
            <person name="Myrie A."/>
        </authorList>
    </citation>
    <scope>NUCLEOTIDE SEQUENCE [LARGE SCALE GENOMIC DNA]</scope>
    <source>
        <strain evidence="3">JA-Hopewell-2020-01-JO</strain>
        <tissue evidence="3">Whole body</tissue>
    </source>
</reference>
<comment type="caution">
    <text evidence="3">The sequence shown here is derived from an EMBL/GenBank/DDBJ whole genome shotgun (WGS) entry which is preliminary data.</text>
</comment>